<organism evidence="1 2">
    <name type="scientific">Neptunicella marina</name>
    <dbReference type="NCBI Taxonomy" id="2125989"/>
    <lineage>
        <taxon>Bacteria</taxon>
        <taxon>Pseudomonadati</taxon>
        <taxon>Pseudomonadota</taxon>
        <taxon>Gammaproteobacteria</taxon>
        <taxon>Alteromonadales</taxon>
        <taxon>Alteromonadaceae</taxon>
        <taxon>Neptunicella</taxon>
    </lineage>
</organism>
<proteinExistence type="predicted"/>
<comment type="caution">
    <text evidence="1">The sequence shown here is derived from an EMBL/GenBank/DDBJ whole genome shotgun (WGS) entry which is preliminary data.</text>
</comment>
<dbReference type="CDD" id="cd00761">
    <property type="entry name" value="Glyco_tranf_GTA_type"/>
    <property type="match status" value="1"/>
</dbReference>
<dbReference type="InterPro" id="IPR029044">
    <property type="entry name" value="Nucleotide-diphossugar_trans"/>
</dbReference>
<dbReference type="AlphaFoldDB" id="A0A8J6IZL4"/>
<dbReference type="RefSeq" id="WP_186508279.1">
    <property type="nucleotide sequence ID" value="NZ_JACNEP010000022.1"/>
</dbReference>
<name>A0A8J6IZL4_9ALTE</name>
<gene>
    <name evidence="1" type="ORF">H8B19_17315</name>
</gene>
<accession>A0A8J6IZL4</accession>
<evidence type="ECO:0000313" key="1">
    <source>
        <dbReference type="EMBL" id="MBC3767642.1"/>
    </source>
</evidence>
<dbReference type="SUPFAM" id="SSF53448">
    <property type="entry name" value="Nucleotide-diphospho-sugar transferases"/>
    <property type="match status" value="1"/>
</dbReference>
<keyword evidence="2" id="KW-1185">Reference proteome</keyword>
<reference evidence="1" key="1">
    <citation type="journal article" date="2018" name="Int. J. Syst. Evol. Microbiol.">
        <title>Neptunicella marina gen. nov., sp. nov., isolated from surface seawater.</title>
        <authorList>
            <person name="Liu X."/>
            <person name="Lai Q."/>
            <person name="Du Y."/>
            <person name="Zhang X."/>
            <person name="Liu Z."/>
            <person name="Sun F."/>
            <person name="Shao Z."/>
        </authorList>
    </citation>
    <scope>NUCLEOTIDE SEQUENCE</scope>
    <source>
        <strain evidence="1">S27-2</strain>
    </source>
</reference>
<evidence type="ECO:0000313" key="2">
    <source>
        <dbReference type="Proteomes" id="UP000601768"/>
    </source>
</evidence>
<protein>
    <submittedName>
        <fullName evidence="1">Glycosyltransferase family 2 protein</fullName>
    </submittedName>
</protein>
<dbReference type="EMBL" id="JACNEP010000022">
    <property type="protein sequence ID" value="MBC3767642.1"/>
    <property type="molecule type" value="Genomic_DNA"/>
</dbReference>
<sequence>MYKVFPSHQPKLSFCIPVKNRLSDIQATLRQNLEDNRPDQADIEFIVICFDDINLTDGQTEQHLQRWIELNFADDLRCGYLRFYHLNNLPNWHFGKAKNAFKPYIKGKIYASLDGDNFTGKRGGRHIIDVFEQHQYQCVLHQFQGGYGDGTCGRIALNKEHYLQNGYDDDFLPRQWDELDAILTTLVHQPQVTFIHYPGAQRDILQRSYPIRRFLKEHNLKVKQKVIAEPGLFSSDASNKQPVAAVGQHDSDYVSQDQYLRLASIYNHHLSLIKNASVTRLKNRYQQELLDCLERMLATLEPAKLANWFLTSAITPIRVGQNESSHATSLSANTLLFAPLHTGLLDNQQFQRWYQYHSSLGVEQFYLLAEPQLPIHRLDLSHCPNVQILTPAASLPCASDQQQRYLLEIMLKAYGNGKQCYLLTDNSWVPMDISKLQLSALSNIYPANNIKRANMNLPIHRANNPACEYLQTGKSSQVAPSNRLVAKLRHFWQRYRNAFARSNQNKVTPMPLFNARDSLLLNWQSDMQLAYKHGRMWVNAKRQSYPYVRFHGQTQ</sequence>
<dbReference type="Proteomes" id="UP000601768">
    <property type="component" value="Unassembled WGS sequence"/>
</dbReference>
<reference evidence="1" key="2">
    <citation type="submission" date="2020-08" db="EMBL/GenBank/DDBJ databases">
        <authorList>
            <person name="Lai Q."/>
        </authorList>
    </citation>
    <scope>NUCLEOTIDE SEQUENCE</scope>
    <source>
        <strain evidence="1">S27-2</strain>
    </source>
</reference>
<dbReference type="Gene3D" id="3.90.550.10">
    <property type="entry name" value="Spore Coat Polysaccharide Biosynthesis Protein SpsA, Chain A"/>
    <property type="match status" value="1"/>
</dbReference>